<evidence type="ECO:0000256" key="12">
    <source>
        <dbReference type="ARBA" id="ARBA00022833"/>
    </source>
</evidence>
<dbReference type="Gene3D" id="3.30.40.10">
    <property type="entry name" value="Zinc/RING finger domain, C3HC4 (zinc finger)"/>
    <property type="match status" value="1"/>
</dbReference>
<evidence type="ECO:0000256" key="9">
    <source>
        <dbReference type="ARBA" id="ARBA00022771"/>
    </source>
</evidence>
<evidence type="ECO:0000256" key="17">
    <source>
        <dbReference type="SAM" id="MobiDB-lite"/>
    </source>
</evidence>
<comment type="similarity">
    <text evidence="4">Belongs to the HRD1 family.</text>
</comment>
<keyword evidence="11" id="KW-0256">Endoplasmic reticulum</keyword>
<dbReference type="InterPro" id="IPR058051">
    <property type="entry name" value="Znf_RING_synoviolin"/>
</dbReference>
<dbReference type="SMART" id="SM00184">
    <property type="entry name" value="RING"/>
    <property type="match status" value="1"/>
</dbReference>
<protein>
    <recommendedName>
        <fullName evidence="5">RING-type E3 ubiquitin transferase</fullName>
        <ecNumber evidence="5">2.3.2.27</ecNumber>
    </recommendedName>
</protein>
<feature type="coiled-coil region" evidence="16">
    <location>
        <begin position="219"/>
        <end position="246"/>
    </location>
</feature>
<reference evidence="20 21" key="1">
    <citation type="submission" date="2024-01" db="EMBL/GenBank/DDBJ databases">
        <authorList>
            <consortium name="Genoscope - CEA"/>
            <person name="William W."/>
        </authorList>
    </citation>
    <scope>NUCLEOTIDE SEQUENCE [LARGE SCALE GENOMIC DNA]</scope>
    <source>
        <strain evidence="20 21">29B2s-10</strain>
    </source>
</reference>
<dbReference type="PROSITE" id="PS50089">
    <property type="entry name" value="ZF_RING_2"/>
    <property type="match status" value="1"/>
</dbReference>
<evidence type="ECO:0000256" key="16">
    <source>
        <dbReference type="SAM" id="Coils"/>
    </source>
</evidence>
<evidence type="ECO:0000256" key="10">
    <source>
        <dbReference type="ARBA" id="ARBA00022786"/>
    </source>
</evidence>
<keyword evidence="7 18" id="KW-0812">Transmembrane</keyword>
<proteinExistence type="inferred from homology"/>
<keyword evidence="16" id="KW-0175">Coiled coil</keyword>
<keyword evidence="10" id="KW-0833">Ubl conjugation pathway</keyword>
<evidence type="ECO:0000256" key="7">
    <source>
        <dbReference type="ARBA" id="ARBA00022692"/>
    </source>
</evidence>
<evidence type="ECO:0000256" key="14">
    <source>
        <dbReference type="ARBA" id="ARBA00023136"/>
    </source>
</evidence>
<dbReference type="SUPFAM" id="SSF57850">
    <property type="entry name" value="RING/U-box"/>
    <property type="match status" value="1"/>
</dbReference>
<evidence type="ECO:0000256" key="8">
    <source>
        <dbReference type="ARBA" id="ARBA00022723"/>
    </source>
</evidence>
<evidence type="ECO:0000256" key="18">
    <source>
        <dbReference type="SAM" id="Phobius"/>
    </source>
</evidence>
<keyword evidence="8" id="KW-0479">Metal-binding</keyword>
<sequence length="620" mass="69888">MKQSSRYLLVYAAASILVALWAVYDSLDKAVDYFTLAVELTQNYKLGILLNLVLLVFIGVGQASIIGLFGALRILEIEHVVEKLPMFMVNLLFNLTITDSNLILNCLLLGLAVISKIHHVILVDRFEFIHIRLLNNAENDSALTRGDIISQYCKCWYFWYIPMFIIGGFTTAKFLVYDVFKGVNSVICLLFGFQFAVQEVELLTYFGKVLLNMYEIIVYREVDDEEEEEEEEEEEVEVEVEVEVEEEGIEIGAGGVTESDNGADDEDDGNEIDFDDDDDNEIVWENKAYYIKAIDIASAVLKAVSHLGFIYLLMVTSNLSLPISMLSGTYSSLVQIYKEFSQLLLFIESSKKLDTLLPNATSVDLESGDNLCSICREDMHAVDEGSETSHKQVSARKFPKKLPCGHIIHMGCLKEWLERSEFCPLCRRKVFVSAADISREHENELVQAAQQELRASISAETGTETGVDAREIERNNAINVQEDDLTRIEVISIDPTPSSSTSTQPTSSSTFTQTQTNDAYQIIHLPKNALLPPDWTLLPITKKDDDCYLVDITKDSQATLRVVSEAERSNIQLHTVVPRGNGREDTSANDIVKELTKANKIMRERIQEMESVLEAFRNER</sequence>
<dbReference type="InterPro" id="IPR057992">
    <property type="entry name" value="TPR_SYVN1_N"/>
</dbReference>
<feature type="transmembrane region" description="Helical" evidence="18">
    <location>
        <begin position="87"/>
        <end position="114"/>
    </location>
</feature>
<feature type="region of interest" description="Disordered" evidence="17">
    <location>
        <begin position="253"/>
        <end position="277"/>
    </location>
</feature>
<keyword evidence="14 18" id="KW-0472">Membrane</keyword>
<feature type="coiled-coil region" evidence="16">
    <location>
        <begin position="592"/>
        <end position="619"/>
    </location>
</feature>
<evidence type="ECO:0000313" key="21">
    <source>
        <dbReference type="Proteomes" id="UP001497600"/>
    </source>
</evidence>
<comment type="catalytic activity">
    <reaction evidence="1">
        <text>S-ubiquitinyl-[E2 ubiquitin-conjugating enzyme]-L-cysteine + [acceptor protein]-L-lysine = [E2 ubiquitin-conjugating enzyme]-L-cysteine + N(6)-ubiquitinyl-[acceptor protein]-L-lysine.</text>
        <dbReference type="EC" id="2.3.2.27"/>
    </reaction>
</comment>
<name>A0ABP0EHG8_9ASCO</name>
<organism evidence="20 21">
    <name type="scientific">[Candida] anglica</name>
    <dbReference type="NCBI Taxonomy" id="148631"/>
    <lineage>
        <taxon>Eukaryota</taxon>
        <taxon>Fungi</taxon>
        <taxon>Dikarya</taxon>
        <taxon>Ascomycota</taxon>
        <taxon>Saccharomycotina</taxon>
        <taxon>Pichiomycetes</taxon>
        <taxon>Debaryomycetaceae</taxon>
        <taxon>Kurtzmaniella</taxon>
    </lineage>
</organism>
<evidence type="ECO:0000256" key="5">
    <source>
        <dbReference type="ARBA" id="ARBA00012483"/>
    </source>
</evidence>
<feature type="compositionally biased region" description="Acidic residues" evidence="17">
    <location>
        <begin position="261"/>
        <end position="277"/>
    </location>
</feature>
<dbReference type="EMBL" id="OZ004258">
    <property type="protein sequence ID" value="CAK7913764.1"/>
    <property type="molecule type" value="Genomic_DNA"/>
</dbReference>
<evidence type="ECO:0000256" key="4">
    <source>
        <dbReference type="ARBA" id="ARBA00010089"/>
    </source>
</evidence>
<evidence type="ECO:0000256" key="2">
    <source>
        <dbReference type="ARBA" id="ARBA00004477"/>
    </source>
</evidence>
<dbReference type="Pfam" id="PF13639">
    <property type="entry name" value="zf-RING_2"/>
    <property type="match status" value="1"/>
</dbReference>
<keyword evidence="21" id="KW-1185">Reference proteome</keyword>
<evidence type="ECO:0000256" key="3">
    <source>
        <dbReference type="ARBA" id="ARBA00004906"/>
    </source>
</evidence>
<accession>A0ABP0EHG8</accession>
<dbReference type="EC" id="2.3.2.27" evidence="5"/>
<dbReference type="Pfam" id="PF25563">
    <property type="entry name" value="TPR_SYVN1_N"/>
    <property type="match status" value="1"/>
</dbReference>
<keyword evidence="12" id="KW-0862">Zinc</keyword>
<evidence type="ECO:0000256" key="6">
    <source>
        <dbReference type="ARBA" id="ARBA00022679"/>
    </source>
</evidence>
<gene>
    <name evidence="20" type="ORF">CAAN4_F13256</name>
</gene>
<dbReference type="InterPro" id="IPR050731">
    <property type="entry name" value="HRD1_E3_ubiq-ligases"/>
</dbReference>
<evidence type="ECO:0000256" key="11">
    <source>
        <dbReference type="ARBA" id="ARBA00022824"/>
    </source>
</evidence>
<keyword evidence="6" id="KW-0808">Transferase</keyword>
<dbReference type="PANTHER" id="PTHR22763:SF184">
    <property type="entry name" value="E3 UBIQUITIN-PROTEIN LIGASE SYNOVIOLIN"/>
    <property type="match status" value="1"/>
</dbReference>
<evidence type="ECO:0000259" key="19">
    <source>
        <dbReference type="PROSITE" id="PS50089"/>
    </source>
</evidence>
<evidence type="ECO:0000256" key="15">
    <source>
        <dbReference type="PROSITE-ProRule" id="PRU00175"/>
    </source>
</evidence>
<feature type="domain" description="RING-type" evidence="19">
    <location>
        <begin position="372"/>
        <end position="427"/>
    </location>
</feature>
<comment type="subcellular location">
    <subcellularLocation>
        <location evidence="2">Endoplasmic reticulum membrane</location>
        <topology evidence="2">Multi-pass membrane protein</topology>
    </subcellularLocation>
</comment>
<dbReference type="PANTHER" id="PTHR22763">
    <property type="entry name" value="RING ZINC FINGER PROTEIN"/>
    <property type="match status" value="1"/>
</dbReference>
<dbReference type="InterPro" id="IPR013083">
    <property type="entry name" value="Znf_RING/FYVE/PHD"/>
</dbReference>
<evidence type="ECO:0000256" key="1">
    <source>
        <dbReference type="ARBA" id="ARBA00000900"/>
    </source>
</evidence>
<evidence type="ECO:0000256" key="13">
    <source>
        <dbReference type="ARBA" id="ARBA00022989"/>
    </source>
</evidence>
<dbReference type="CDD" id="cd16479">
    <property type="entry name" value="RING-H2_synoviolin"/>
    <property type="match status" value="1"/>
</dbReference>
<feature type="transmembrane region" description="Helical" evidence="18">
    <location>
        <begin position="44"/>
        <end position="75"/>
    </location>
</feature>
<dbReference type="InterPro" id="IPR001841">
    <property type="entry name" value="Znf_RING"/>
</dbReference>
<keyword evidence="13 18" id="KW-1133">Transmembrane helix</keyword>
<dbReference type="Proteomes" id="UP001497600">
    <property type="component" value="Chromosome F"/>
</dbReference>
<keyword evidence="9 15" id="KW-0863">Zinc-finger</keyword>
<feature type="transmembrane region" description="Helical" evidence="18">
    <location>
        <begin position="7"/>
        <end position="24"/>
    </location>
</feature>
<evidence type="ECO:0000313" key="20">
    <source>
        <dbReference type="EMBL" id="CAK7913764.1"/>
    </source>
</evidence>
<comment type="pathway">
    <text evidence="3">Protein modification; protein ubiquitination.</text>
</comment>